<name>A0A371P9C1_9ACTN</name>
<evidence type="ECO:0000256" key="2">
    <source>
        <dbReference type="SAM" id="Phobius"/>
    </source>
</evidence>
<feature type="transmembrane region" description="Helical" evidence="2">
    <location>
        <begin position="6"/>
        <end position="29"/>
    </location>
</feature>
<keyword evidence="4" id="KW-1185">Reference proteome</keyword>
<dbReference type="Proteomes" id="UP000265581">
    <property type="component" value="Unassembled WGS sequence"/>
</dbReference>
<protein>
    <submittedName>
        <fullName evidence="3">Uncharacterized protein</fullName>
    </submittedName>
</protein>
<evidence type="ECO:0000256" key="1">
    <source>
        <dbReference type="SAM" id="MobiDB-lite"/>
    </source>
</evidence>
<gene>
    <name evidence="3" type="ORF">DX116_00105</name>
</gene>
<reference evidence="3 4" key="1">
    <citation type="submission" date="2018-08" db="EMBL/GenBank/DDBJ databases">
        <title>Aeromicrobium sp. M2KJ-4, whole genome shotgun sequence.</title>
        <authorList>
            <person name="Tuo L."/>
        </authorList>
    </citation>
    <scope>NUCLEOTIDE SEQUENCE [LARGE SCALE GENOMIC DNA]</scope>
    <source>
        <strain evidence="3 4">M2KJ-4</strain>
    </source>
</reference>
<dbReference type="AlphaFoldDB" id="A0A371P9C1"/>
<dbReference type="RefSeq" id="WP_119702231.1">
    <property type="nucleotide sequence ID" value="NZ_JBHSOI010000001.1"/>
</dbReference>
<comment type="caution">
    <text evidence="3">The sequence shown here is derived from an EMBL/GenBank/DDBJ whole genome shotgun (WGS) entry which is preliminary data.</text>
</comment>
<evidence type="ECO:0000313" key="3">
    <source>
        <dbReference type="EMBL" id="REK72096.1"/>
    </source>
</evidence>
<proteinExistence type="predicted"/>
<accession>A0A371P9C1</accession>
<dbReference type="OrthoDB" id="4871889at2"/>
<keyword evidence="2" id="KW-0812">Transmembrane</keyword>
<dbReference type="SUPFAM" id="SSF57884">
    <property type="entry name" value="Ada DNA repair protein, N-terminal domain (N-Ada 10)"/>
    <property type="match status" value="1"/>
</dbReference>
<dbReference type="InterPro" id="IPR035451">
    <property type="entry name" value="Ada-like_dom_sf"/>
</dbReference>
<keyword evidence="2" id="KW-0472">Membrane</keyword>
<sequence length="162" mass="16727">MTVSGYTIGEIAVWLLLAAALGFVLGWLVRELVLRTRAAPAPGLPPEPEPVPDAEPEPAPEPAQAPEPVAERAAEPAPEPAPEPVAERAAEPAQVVPGPHPGSALPLADGAAPSPDYVVKVSRSSKIFHAPSSPAYARTTAAVWFTSPEAAEAAGFRRPKNG</sequence>
<evidence type="ECO:0000313" key="4">
    <source>
        <dbReference type="Proteomes" id="UP000265581"/>
    </source>
</evidence>
<organism evidence="3 4">
    <name type="scientific">Aeromicrobium endophyticum</name>
    <dbReference type="NCBI Taxonomy" id="2292704"/>
    <lineage>
        <taxon>Bacteria</taxon>
        <taxon>Bacillati</taxon>
        <taxon>Actinomycetota</taxon>
        <taxon>Actinomycetes</taxon>
        <taxon>Propionibacteriales</taxon>
        <taxon>Nocardioidaceae</taxon>
        <taxon>Aeromicrobium</taxon>
    </lineage>
</organism>
<dbReference type="EMBL" id="QUBR01000001">
    <property type="protein sequence ID" value="REK72096.1"/>
    <property type="molecule type" value="Genomic_DNA"/>
</dbReference>
<feature type="region of interest" description="Disordered" evidence="1">
    <location>
        <begin position="39"/>
        <end position="112"/>
    </location>
</feature>
<keyword evidence="2" id="KW-1133">Transmembrane helix</keyword>